<comment type="caution">
    <text evidence="2">The sequence shown here is derived from an EMBL/GenBank/DDBJ whole genome shotgun (WGS) entry which is preliminary data.</text>
</comment>
<proteinExistence type="predicted"/>
<dbReference type="Proteomes" id="UP001595821">
    <property type="component" value="Unassembled WGS sequence"/>
</dbReference>
<organism evidence="2 3">
    <name type="scientific">Natribaculum luteum</name>
    <dbReference type="NCBI Taxonomy" id="1586232"/>
    <lineage>
        <taxon>Archaea</taxon>
        <taxon>Methanobacteriati</taxon>
        <taxon>Methanobacteriota</taxon>
        <taxon>Stenosarchaea group</taxon>
        <taxon>Halobacteria</taxon>
        <taxon>Halobacteriales</taxon>
        <taxon>Natrialbaceae</taxon>
        <taxon>Natribaculum</taxon>
    </lineage>
</organism>
<feature type="region of interest" description="Disordered" evidence="1">
    <location>
        <begin position="23"/>
        <end position="97"/>
    </location>
</feature>
<accession>A0ABD5NTU6</accession>
<dbReference type="PROSITE" id="PS51257">
    <property type="entry name" value="PROKAR_LIPOPROTEIN"/>
    <property type="match status" value="1"/>
</dbReference>
<evidence type="ECO:0000313" key="3">
    <source>
        <dbReference type="Proteomes" id="UP001595821"/>
    </source>
</evidence>
<sequence length="155" mass="16345">MNRKQFTRRQFSAALVAVPTIGLAGCMGSDSDDEDDGSENESGDGSGDDEISLPDDNPGALTIVLENENGEPVSSGVEVDVSHTEEDTSNTFSGGIENGERTLTTLLYEGDYTITVESTNDEFEPVEEEVTVGEDDVETTIVLEGATGDDAAADE</sequence>
<evidence type="ECO:0000313" key="2">
    <source>
        <dbReference type="EMBL" id="MFC4245507.1"/>
    </source>
</evidence>
<dbReference type="RefSeq" id="WP_246971337.1">
    <property type="nucleotide sequence ID" value="NZ_CP095397.1"/>
</dbReference>
<protein>
    <submittedName>
        <fullName evidence="2">S-layer protein</fullName>
    </submittedName>
</protein>
<dbReference type="AlphaFoldDB" id="A0ABD5NTU6"/>
<gene>
    <name evidence="2" type="ORF">ACFOZ7_00565</name>
</gene>
<name>A0ABD5NTU6_9EURY</name>
<dbReference type="EMBL" id="JBHSDJ010000002">
    <property type="protein sequence ID" value="MFC4245507.1"/>
    <property type="molecule type" value="Genomic_DNA"/>
</dbReference>
<dbReference type="GeneID" id="71852319"/>
<evidence type="ECO:0000256" key="1">
    <source>
        <dbReference type="SAM" id="MobiDB-lite"/>
    </source>
</evidence>
<reference evidence="2 3" key="1">
    <citation type="journal article" date="2014" name="Int. J. Syst. Evol. Microbiol.">
        <title>Complete genome sequence of Corynebacterium casei LMG S-19264T (=DSM 44701T), isolated from a smear-ripened cheese.</title>
        <authorList>
            <consortium name="US DOE Joint Genome Institute (JGI-PGF)"/>
            <person name="Walter F."/>
            <person name="Albersmeier A."/>
            <person name="Kalinowski J."/>
            <person name="Ruckert C."/>
        </authorList>
    </citation>
    <scope>NUCLEOTIDE SEQUENCE [LARGE SCALE GENOMIC DNA]</scope>
    <source>
        <strain evidence="2 3">IBRC-M 10912</strain>
    </source>
</reference>
<feature type="compositionally biased region" description="Acidic residues" evidence="1">
    <location>
        <begin position="30"/>
        <end position="53"/>
    </location>
</feature>